<dbReference type="Pfam" id="PF07593">
    <property type="entry name" value="UnbV_ASPIC"/>
    <property type="match status" value="1"/>
</dbReference>
<dbReference type="AlphaFoldDB" id="A0A2T6BJS0"/>
<protein>
    <submittedName>
        <fullName evidence="3">ASPIC/UnbV protein</fullName>
    </submittedName>
</protein>
<organism evidence="3 4">
    <name type="scientific">Litoreibacter ponti</name>
    <dbReference type="NCBI Taxonomy" id="1510457"/>
    <lineage>
        <taxon>Bacteria</taxon>
        <taxon>Pseudomonadati</taxon>
        <taxon>Pseudomonadota</taxon>
        <taxon>Alphaproteobacteria</taxon>
        <taxon>Rhodobacterales</taxon>
        <taxon>Roseobacteraceae</taxon>
        <taxon>Litoreibacter</taxon>
    </lineage>
</organism>
<dbReference type="OrthoDB" id="1488578at2"/>
<evidence type="ECO:0000313" key="4">
    <source>
        <dbReference type="Proteomes" id="UP000243978"/>
    </source>
</evidence>
<keyword evidence="4" id="KW-1185">Reference proteome</keyword>
<dbReference type="PANTHER" id="PTHR16026:SF0">
    <property type="entry name" value="CARTILAGE ACIDIC PROTEIN 1"/>
    <property type="match status" value="1"/>
</dbReference>
<dbReference type="SUPFAM" id="SSF69318">
    <property type="entry name" value="Integrin alpha N-terminal domain"/>
    <property type="match status" value="1"/>
</dbReference>
<dbReference type="InterPro" id="IPR011519">
    <property type="entry name" value="UnbV_ASPIC"/>
</dbReference>
<dbReference type="Proteomes" id="UP000243978">
    <property type="component" value="Unassembled WGS sequence"/>
</dbReference>
<proteinExistence type="predicted"/>
<keyword evidence="1" id="KW-0732">Signal</keyword>
<gene>
    <name evidence="3" type="ORF">C8N43_0937</name>
</gene>
<dbReference type="Pfam" id="PF13517">
    <property type="entry name" value="FG-GAP_3"/>
    <property type="match status" value="1"/>
</dbReference>
<dbReference type="EMBL" id="QBKS01000001">
    <property type="protein sequence ID" value="PTX56282.1"/>
    <property type="molecule type" value="Genomic_DNA"/>
</dbReference>
<dbReference type="InterPro" id="IPR028994">
    <property type="entry name" value="Integrin_alpha_N"/>
</dbReference>
<dbReference type="PANTHER" id="PTHR16026">
    <property type="entry name" value="CARTILAGE ACIDIC PROTEIN 1"/>
    <property type="match status" value="1"/>
</dbReference>
<dbReference type="InterPro" id="IPR027039">
    <property type="entry name" value="Crtac1"/>
</dbReference>
<evidence type="ECO:0000256" key="1">
    <source>
        <dbReference type="ARBA" id="ARBA00022729"/>
    </source>
</evidence>
<evidence type="ECO:0000259" key="2">
    <source>
        <dbReference type="Pfam" id="PF07593"/>
    </source>
</evidence>
<reference evidence="3 4" key="1">
    <citation type="submission" date="2018-04" db="EMBL/GenBank/DDBJ databases">
        <title>Genomic Encyclopedia of Archaeal and Bacterial Type Strains, Phase II (KMG-II): from individual species to whole genera.</title>
        <authorList>
            <person name="Goeker M."/>
        </authorList>
    </citation>
    <scope>NUCLEOTIDE SEQUENCE [LARGE SCALE GENOMIC DNA]</scope>
    <source>
        <strain evidence="3 4">DSM 100977</strain>
    </source>
</reference>
<dbReference type="InterPro" id="IPR013517">
    <property type="entry name" value="FG-GAP"/>
</dbReference>
<dbReference type="RefSeq" id="WP_107844497.1">
    <property type="nucleotide sequence ID" value="NZ_QBKS01000001.1"/>
</dbReference>
<name>A0A2T6BJS0_9RHOB</name>
<sequence length="495" mass="53316">MGRYLILLCLPGMAYAEPAFEPVELAEPHIYTGGWEHFVGGGVAVLDCNGDALPEFVAAGGAKPMALYRNGSVPGEMRFTRGEIAPLEGVTGLYPLDIDSDGMLDLAVLRVGANVLLRGGPECSFTDATAEWGFDGGDRWSTAFSATWEQGRDWPTLAVGNYVDRSNPDGPFEACDVNEVHRASGSDGYEKTDLEPGFCALSMLFSDWQRSGTQDLRVSNDRHYYVRGGSEQMWAMPQLTLREGDGWKPISIWGMGIASQDITGDGRPEVVLTSMGDQLMQIASPEGYSAAPFGIGTYAARPYTGGDGRPSTGWHAQFGDINNDGRDDLFIAKGNVDQMPGMATKDPNNLLIQKGDGTFEERGAEAGIASLKRSRGAGLADFDGDGRLDLVVINRRAPLQLYRNISADTGNWLAFDPRQSGANTRAVGAWIELRLGDRVIAKEITVGGGHVSGQAVAVHVGLGDAERAEARIIWPDGVEGPWQSFEAGRIHRLTR</sequence>
<feature type="domain" description="ASPIC/UnbV" evidence="2">
    <location>
        <begin position="426"/>
        <end position="487"/>
    </location>
</feature>
<accession>A0A2T6BJS0</accession>
<dbReference type="Gene3D" id="2.130.10.130">
    <property type="entry name" value="Integrin alpha, N-terminal"/>
    <property type="match status" value="1"/>
</dbReference>
<comment type="caution">
    <text evidence="3">The sequence shown here is derived from an EMBL/GenBank/DDBJ whole genome shotgun (WGS) entry which is preliminary data.</text>
</comment>
<evidence type="ECO:0000313" key="3">
    <source>
        <dbReference type="EMBL" id="PTX56282.1"/>
    </source>
</evidence>